<organism evidence="2 3">
    <name type="scientific">Rubrivirga marina</name>
    <dbReference type="NCBI Taxonomy" id="1196024"/>
    <lineage>
        <taxon>Bacteria</taxon>
        <taxon>Pseudomonadati</taxon>
        <taxon>Rhodothermota</taxon>
        <taxon>Rhodothermia</taxon>
        <taxon>Rhodothermales</taxon>
        <taxon>Rubricoccaceae</taxon>
        <taxon>Rubrivirga</taxon>
    </lineage>
</organism>
<sequence length="175" mass="18864">MSRIFLLAAFALIVSACEPADESAEAPPVDSGEIVASEDTTATADILDPDGAAPFNLNTATAEQFATIPGVGERMIHEFEEYRPYTSIEQFRQEIGKYVDEDVVAGYEEYVFVPVNPNEASVATMMQLPGVTSEAEAQQLVDGRPYASEDAFLTAYESIAGEPDAASASVYVEYE</sequence>
<keyword evidence="1" id="KW-0732">Signal</keyword>
<protein>
    <recommendedName>
        <fullName evidence="4">Helix-hairpin-helix DNA-binding motif class 1 domain-containing protein</fullName>
    </recommendedName>
</protein>
<comment type="caution">
    <text evidence="2">The sequence shown here is derived from an EMBL/GenBank/DDBJ whole genome shotgun (WGS) entry which is preliminary data.</text>
</comment>
<dbReference type="AlphaFoldDB" id="A0A271J1U9"/>
<dbReference type="PROSITE" id="PS51257">
    <property type="entry name" value="PROKAR_LIPOPROTEIN"/>
    <property type="match status" value="1"/>
</dbReference>
<dbReference type="InterPro" id="IPR010994">
    <property type="entry name" value="RuvA_2-like"/>
</dbReference>
<dbReference type="RefSeq" id="WP_179299580.1">
    <property type="nucleotide sequence ID" value="NZ_MQWD01000001.1"/>
</dbReference>
<dbReference type="EMBL" id="MQWD01000001">
    <property type="protein sequence ID" value="PAP76935.1"/>
    <property type="molecule type" value="Genomic_DNA"/>
</dbReference>
<evidence type="ECO:0000256" key="1">
    <source>
        <dbReference type="SAM" id="SignalP"/>
    </source>
</evidence>
<evidence type="ECO:0000313" key="2">
    <source>
        <dbReference type="EMBL" id="PAP76935.1"/>
    </source>
</evidence>
<dbReference type="Gene3D" id="1.10.150.320">
    <property type="entry name" value="Photosystem II 12 kDa extrinsic protein"/>
    <property type="match status" value="2"/>
</dbReference>
<gene>
    <name evidence="2" type="ORF">BSZ37_11080</name>
</gene>
<dbReference type="Proteomes" id="UP000216339">
    <property type="component" value="Unassembled WGS sequence"/>
</dbReference>
<name>A0A271J1U9_9BACT</name>
<feature type="chain" id="PRO_5012108603" description="Helix-hairpin-helix DNA-binding motif class 1 domain-containing protein" evidence="1">
    <location>
        <begin position="21"/>
        <end position="175"/>
    </location>
</feature>
<evidence type="ECO:0000313" key="3">
    <source>
        <dbReference type="Proteomes" id="UP000216339"/>
    </source>
</evidence>
<feature type="signal peptide" evidence="1">
    <location>
        <begin position="1"/>
        <end position="20"/>
    </location>
</feature>
<keyword evidence="3" id="KW-1185">Reference proteome</keyword>
<dbReference type="SUPFAM" id="SSF47781">
    <property type="entry name" value="RuvA domain 2-like"/>
    <property type="match status" value="1"/>
</dbReference>
<evidence type="ECO:0008006" key="4">
    <source>
        <dbReference type="Google" id="ProtNLM"/>
    </source>
</evidence>
<proteinExistence type="predicted"/>
<accession>A0A271J1U9</accession>
<reference evidence="2 3" key="1">
    <citation type="submission" date="2016-11" db="EMBL/GenBank/DDBJ databases">
        <title>Study of marine rhodopsin-containing bacteria.</title>
        <authorList>
            <person name="Yoshizawa S."/>
            <person name="Kumagai Y."/>
            <person name="Kogure K."/>
        </authorList>
    </citation>
    <scope>NUCLEOTIDE SEQUENCE [LARGE SCALE GENOMIC DNA]</scope>
    <source>
        <strain evidence="2 3">SAORIC-28</strain>
    </source>
</reference>